<name>A0A6A3CJK2_HIBSY</name>
<feature type="coiled-coil region" evidence="1">
    <location>
        <begin position="495"/>
        <end position="522"/>
    </location>
</feature>
<feature type="region of interest" description="Disordered" evidence="2">
    <location>
        <begin position="708"/>
        <end position="743"/>
    </location>
</feature>
<dbReference type="InterPro" id="IPR019734">
    <property type="entry name" value="TPR_rpt"/>
</dbReference>
<organism evidence="4 5">
    <name type="scientific">Hibiscus syriacus</name>
    <name type="common">Rose of Sharon</name>
    <dbReference type="NCBI Taxonomy" id="106335"/>
    <lineage>
        <taxon>Eukaryota</taxon>
        <taxon>Viridiplantae</taxon>
        <taxon>Streptophyta</taxon>
        <taxon>Embryophyta</taxon>
        <taxon>Tracheophyta</taxon>
        <taxon>Spermatophyta</taxon>
        <taxon>Magnoliopsida</taxon>
        <taxon>eudicotyledons</taxon>
        <taxon>Gunneridae</taxon>
        <taxon>Pentapetalae</taxon>
        <taxon>rosids</taxon>
        <taxon>malvids</taxon>
        <taxon>Malvales</taxon>
        <taxon>Malvaceae</taxon>
        <taxon>Malvoideae</taxon>
        <taxon>Hibiscus</taxon>
    </lineage>
</organism>
<keyword evidence="3" id="KW-0812">Transmembrane</keyword>
<accession>A0A6A3CJK2</accession>
<proteinExistence type="predicted"/>
<feature type="region of interest" description="Disordered" evidence="2">
    <location>
        <begin position="1"/>
        <end position="27"/>
    </location>
</feature>
<dbReference type="InterPro" id="IPR009606">
    <property type="entry name" value="DEAL/Modifying_wall_lignin1/2"/>
</dbReference>
<dbReference type="PANTHER" id="PTHR47553:SF1">
    <property type="entry name" value="RING_FYVE_PHD ZINC FINGER SUPERFAMILY PROTEIN"/>
    <property type="match status" value="1"/>
</dbReference>
<dbReference type="Proteomes" id="UP000436088">
    <property type="component" value="Unassembled WGS sequence"/>
</dbReference>
<comment type="caution">
    <text evidence="4">The sequence shown here is derived from an EMBL/GenBank/DDBJ whole genome shotgun (WGS) entry which is preliminary data.</text>
</comment>
<dbReference type="Pfam" id="PF06749">
    <property type="entry name" value="DUF1218"/>
    <property type="match status" value="1"/>
</dbReference>
<evidence type="ECO:0000256" key="1">
    <source>
        <dbReference type="SAM" id="Coils"/>
    </source>
</evidence>
<gene>
    <name evidence="4" type="ORF">F3Y22_tig00004111pilonHSYRG00038</name>
</gene>
<feature type="transmembrane region" description="Helical" evidence="3">
    <location>
        <begin position="1080"/>
        <end position="1100"/>
    </location>
</feature>
<keyword evidence="1" id="KW-0175">Coiled coil</keyword>
<protein>
    <submittedName>
        <fullName evidence="4">Phototropic-responsive NPH3 family protein</fullName>
    </submittedName>
</protein>
<feature type="compositionally biased region" description="Basic and acidic residues" evidence="2">
    <location>
        <begin position="1"/>
        <end position="15"/>
    </location>
</feature>
<feature type="coiled-coil region" evidence="1">
    <location>
        <begin position="91"/>
        <end position="121"/>
    </location>
</feature>
<feature type="transmembrane region" description="Helical" evidence="3">
    <location>
        <begin position="1001"/>
        <end position="1029"/>
    </location>
</feature>
<evidence type="ECO:0000313" key="4">
    <source>
        <dbReference type="EMBL" id="KAE8728654.1"/>
    </source>
</evidence>
<evidence type="ECO:0000313" key="5">
    <source>
        <dbReference type="Proteomes" id="UP000436088"/>
    </source>
</evidence>
<feature type="compositionally biased region" description="Acidic residues" evidence="2">
    <location>
        <begin position="435"/>
        <end position="444"/>
    </location>
</feature>
<feature type="transmembrane region" description="Helical" evidence="3">
    <location>
        <begin position="1050"/>
        <end position="1068"/>
    </location>
</feature>
<evidence type="ECO:0000256" key="3">
    <source>
        <dbReference type="SAM" id="Phobius"/>
    </source>
</evidence>
<keyword evidence="5" id="KW-1185">Reference proteome</keyword>
<feature type="region of interest" description="Disordered" evidence="2">
    <location>
        <begin position="424"/>
        <end position="444"/>
    </location>
</feature>
<dbReference type="SMART" id="SM00028">
    <property type="entry name" value="TPR"/>
    <property type="match status" value="5"/>
</dbReference>
<feature type="coiled-coil region" evidence="1">
    <location>
        <begin position="359"/>
        <end position="409"/>
    </location>
</feature>
<evidence type="ECO:0000256" key="2">
    <source>
        <dbReference type="SAM" id="MobiDB-lite"/>
    </source>
</evidence>
<reference evidence="4" key="1">
    <citation type="submission" date="2019-09" db="EMBL/GenBank/DDBJ databases">
        <title>Draft genome information of white flower Hibiscus syriacus.</title>
        <authorList>
            <person name="Kim Y.-M."/>
        </authorList>
    </citation>
    <scope>NUCLEOTIDE SEQUENCE [LARGE SCALE GENOMIC DNA]</scope>
    <source>
        <strain evidence="4">YM2019G1</strain>
    </source>
</reference>
<feature type="transmembrane region" description="Helical" evidence="3">
    <location>
        <begin position="910"/>
        <end position="940"/>
    </location>
</feature>
<dbReference type="PANTHER" id="PTHR47553">
    <property type="entry name" value="MYOSIN-11"/>
    <property type="match status" value="1"/>
</dbReference>
<keyword evidence="3" id="KW-1133">Transmembrane helix</keyword>
<sequence length="1125" mass="124146">MSRILNKEIPEESGRKNKVHNPVGRDKDDLAAELRELGWSDMDLHEDNKKSKKLSLDGEISSLLGEIPNKINNGHGTDKTQVVAIKKKDLLLKREGKLAEAKEELKRAKVLEKQVKQLEEQELLVGAEDSDDELSAIIRSMDNDKQDEILIQNEHMQSLDFDYVSGAAEDLGIDSNLEVTDQDMEDPEIAATLKSLGWTEDSNPIEDDMAQSAPVKREALLNEILSLKREALSQKQAGNVAEAMAQLKKAKVLEKDLESFDSQPENSTANENDNAMKGVNLKLASKSKLIIQKELLSLKKKALALRREVSLDEADYKFQKGRILEQQLEEMEKAAHVTNCNSEQIIETSSIHAPSKIQAKASRRTKAEIQRELLGLKRKALSLRRQGNIDEAEEELETEKALEAEMTEIEAPKKVGESIFPKEKVTSPARKGSTEEEEEENVTEDYMTDPAMLSMLKNLGWKDEEVQPEFNFHRQEGEIERELLGLKRNALSLRRNGQVEEAEELLQRAKVLEAEIAELEASKCELVHDSSKDSKSRNFESFANHERLRNWKNEVIVKKRPVAGVVGPSETFLQASMAFGRVEVVREKLATIKFAPSSNHSASVVDLLAGDDLTSSQIPDVQLPSLENFTTKDEDTTGKSRVVNGKQKAYLFDVSSVQGFTSQNSQDFLRHAVLSRKKKALALKREGKMAEAREELLQAKLLEKSTVEDGTPKFGARDASTSTSTLRSDTAKEGTSALATKPLSGRDRFKLQQESLSHKRKALKLRREGRMQEAEAAFELAKSLEAQLEELGAHDSPRSSSIGAEPVDDVVVEDLLDPQLLSALKAIGLDDPNVLAHRPERSELVKPSAAKSENVDPERIQLEERIKAEKVKAVNLKRSGKQTEALDAFRRPKMLAECRREALDVDLCGFVGFLLGLAESVLLVLAQLSVNCYAGCVCIFTKQDLNKASPKKQLAAASHIFSWYASSYILYSSTSILGIAAGNQTDECSGEQDDIDLCGLVAFLLGFAASVLLLLAQICGNCFAGCICICTEDDLNKASAKKRLAAASHIFSWIILAVGLTMLIEGMANAASKCCEPKPFLTVGGILCLAHGLFTVAYYVSATAAAGDDRASGPRYPLETYFTGG</sequence>
<feature type="transmembrane region" description="Helical" evidence="3">
    <location>
        <begin position="961"/>
        <end position="981"/>
    </location>
</feature>
<feature type="compositionally biased region" description="Polar residues" evidence="2">
    <location>
        <begin position="719"/>
        <end position="728"/>
    </location>
</feature>
<keyword evidence="3" id="KW-0472">Membrane</keyword>
<dbReference type="AlphaFoldDB" id="A0A6A3CJK2"/>
<dbReference type="EMBL" id="VEPZ02000249">
    <property type="protein sequence ID" value="KAE8728654.1"/>
    <property type="molecule type" value="Genomic_DNA"/>
</dbReference>